<keyword evidence="11" id="KW-1185">Reference proteome</keyword>
<dbReference type="Proteomes" id="UP000792063">
    <property type="component" value="Unassembled WGS sequence"/>
</dbReference>
<feature type="domain" description="Phosphoadenosine phosphosulphate reductase" evidence="6">
    <location>
        <begin position="79"/>
        <end position="252"/>
    </location>
</feature>
<evidence type="ECO:0000313" key="12">
    <source>
        <dbReference type="Proteomes" id="UP000285883"/>
    </source>
</evidence>
<comment type="similarity">
    <text evidence="1">Belongs to the PAPS reductase family. CysH subfamily.</text>
</comment>
<reference evidence="11 12" key="2">
    <citation type="submission" date="2018-07" db="EMBL/GenBank/DDBJ databases">
        <title>Genome sequencing of oomycete isolates from Chile give support for New Zealand origin for Phytophthora kernoviae and make available the first Nothophytophthora sp. genome.</title>
        <authorList>
            <person name="Studholme D.J."/>
            <person name="Sanfuentes E."/>
            <person name="Panda P."/>
            <person name="Hill R."/>
            <person name="Sambles C."/>
            <person name="Grant M."/>
            <person name="Williams N.M."/>
            <person name="Mcdougal R.L."/>
        </authorList>
    </citation>
    <scope>NUCLEOTIDE SEQUENCE [LARGE SCALE GENOMIC DNA]</scope>
    <source>
        <strain evidence="9">Chile2</strain>
        <strain evidence="10">Chile4</strain>
    </source>
</reference>
<dbReference type="GO" id="GO:0004604">
    <property type="term" value="F:phosphoadenylyl-sulfate reductase (thioredoxin) activity"/>
    <property type="evidence" value="ECO:0007669"/>
    <property type="project" value="InterPro"/>
</dbReference>
<evidence type="ECO:0000256" key="3">
    <source>
        <dbReference type="ARBA" id="ARBA00024327"/>
    </source>
</evidence>
<dbReference type="EMBL" id="JPWV03000030">
    <property type="protein sequence ID" value="KAG2529297.1"/>
    <property type="molecule type" value="Genomic_DNA"/>
</dbReference>
<evidence type="ECO:0000256" key="1">
    <source>
        <dbReference type="ARBA" id="ARBA00009732"/>
    </source>
</evidence>
<sequence length="389" mass="43926">MIGGNTLAISRTGRGNTNASSMRKLTEVTNLVTIMTAALYDETQFTSLEEYADALNTQLEGKTAQEIVQWTYETFGSRTVLSSSFGIQSAVMLHLVRDVTKSIPVVWVDTGYLPKETYQFVAHLIKQLDLDVRVYQSPITPARMEALYGKLYELETPEAHRQYGFMRKVEPMQRALKELGAVALLAGVRADQTAHRQHMKHVNVYEGRLKICPILDWSKQVVEQYMAENQLEYHPLKAQGYESVGDAHSSRPVTEADAGNDRAGRFNGKQQECGLHLDMHDMKLEDMTFNDPLALSERDQELLALTKRAKGITVFTKPTCKFCLAAKDVIREREWDFDEVSVPTEVSIRSLQQIVGQPVKTVPQIFLDGKYVGGYTEFVKHLGIPSRFE</sequence>
<dbReference type="Pfam" id="PF01507">
    <property type="entry name" value="PAPS_reduct"/>
    <property type="match status" value="1"/>
</dbReference>
<dbReference type="CDD" id="cd23945">
    <property type="entry name" value="PAPS_reductase"/>
    <property type="match status" value="1"/>
</dbReference>
<dbReference type="Proteomes" id="UP000285624">
    <property type="component" value="Unassembled WGS sequence"/>
</dbReference>
<dbReference type="EMBL" id="MBDN02000119">
    <property type="protein sequence ID" value="RLN80148.1"/>
    <property type="molecule type" value="Genomic_DNA"/>
</dbReference>
<dbReference type="NCBIfam" id="TIGR00434">
    <property type="entry name" value="cysH"/>
    <property type="match status" value="1"/>
</dbReference>
<protein>
    <submittedName>
        <fullName evidence="10">Uncharacterized protein</fullName>
    </submittedName>
</protein>
<dbReference type="HAMAP" id="MF_00063">
    <property type="entry name" value="CysH"/>
    <property type="match status" value="1"/>
</dbReference>
<name>A0A3R7GZK5_9STRA</name>
<accession>A0A3R7GZK5</accession>
<dbReference type="EMBL" id="JPWU03000031">
    <property type="protein sequence ID" value="KAG2530403.1"/>
    <property type="molecule type" value="Genomic_DNA"/>
</dbReference>
<dbReference type="AlphaFoldDB" id="A0A3R7GZK5"/>
<reference evidence="7" key="3">
    <citation type="submission" date="2020-06" db="EMBL/GenBank/DDBJ databases">
        <authorList>
            <person name="Studholme D.J."/>
        </authorList>
    </citation>
    <scope>NUCLEOTIDE SEQUENCE</scope>
    <source>
        <strain evidence="7">NZFS 2646</strain>
        <strain evidence="8">NZFS 3630</strain>
    </source>
</reference>
<dbReference type="NCBIfam" id="NF002537">
    <property type="entry name" value="PRK02090.1"/>
    <property type="match status" value="1"/>
</dbReference>
<evidence type="ECO:0000313" key="8">
    <source>
        <dbReference type="EMBL" id="KAG2530403.1"/>
    </source>
</evidence>
<dbReference type="CDD" id="cd02066">
    <property type="entry name" value="GRX_family"/>
    <property type="match status" value="1"/>
</dbReference>
<evidence type="ECO:0000259" key="5">
    <source>
        <dbReference type="Pfam" id="PF00462"/>
    </source>
</evidence>
<evidence type="ECO:0000313" key="7">
    <source>
        <dbReference type="EMBL" id="KAG2529297.1"/>
    </source>
</evidence>
<dbReference type="InterPro" id="IPR004511">
    <property type="entry name" value="PAPS/APS_Rdtase"/>
</dbReference>
<dbReference type="SUPFAM" id="SSF52402">
    <property type="entry name" value="Adenine nucleotide alpha hydrolases-like"/>
    <property type="match status" value="1"/>
</dbReference>
<evidence type="ECO:0000256" key="2">
    <source>
        <dbReference type="ARBA" id="ARBA00023002"/>
    </source>
</evidence>
<proteinExistence type="inferred from homology"/>
<dbReference type="Gene3D" id="3.40.30.10">
    <property type="entry name" value="Glutaredoxin"/>
    <property type="match status" value="1"/>
</dbReference>
<dbReference type="InterPro" id="IPR002109">
    <property type="entry name" value="Glutaredoxin"/>
</dbReference>
<feature type="domain" description="Glutaredoxin" evidence="5">
    <location>
        <begin position="312"/>
        <end position="372"/>
    </location>
</feature>
<dbReference type="STRING" id="325452.A0A3R7GZK5"/>
<dbReference type="GO" id="GO:0019379">
    <property type="term" value="P:sulfate assimilation, phosphoadenylyl sulfate reduction by phosphoadenylyl-sulfate reductase (thioredoxin)"/>
    <property type="evidence" value="ECO:0007669"/>
    <property type="project" value="InterPro"/>
</dbReference>
<reference evidence="7" key="1">
    <citation type="journal article" date="2015" name="Genom Data">
        <title>Genome sequences of six Phytophthora species associated with forests in New Zealand.</title>
        <authorList>
            <person name="Studholme D.J."/>
            <person name="McDougal R.L."/>
            <person name="Sambles C."/>
            <person name="Hansen E."/>
            <person name="Hardy G."/>
            <person name="Grant M."/>
            <person name="Ganley R.J."/>
            <person name="Williams N.M."/>
        </authorList>
    </citation>
    <scope>NUCLEOTIDE SEQUENCE</scope>
    <source>
        <strain evidence="7">NZFS 2646</strain>
        <strain evidence="8">NZFS 3630</strain>
    </source>
</reference>
<feature type="region of interest" description="Disordered" evidence="4">
    <location>
        <begin position="244"/>
        <end position="267"/>
    </location>
</feature>
<dbReference type="PRINTS" id="PR00160">
    <property type="entry name" value="GLUTAREDOXIN"/>
</dbReference>
<evidence type="ECO:0000259" key="6">
    <source>
        <dbReference type="Pfam" id="PF01507"/>
    </source>
</evidence>
<evidence type="ECO:0000313" key="10">
    <source>
        <dbReference type="EMBL" id="RLN80148.1"/>
    </source>
</evidence>
<comment type="pathway">
    <text evidence="3">Sulfur metabolism; hydrogen sulfide biosynthesis; sulfite from sulfate.</text>
</comment>
<dbReference type="InterPro" id="IPR036249">
    <property type="entry name" value="Thioredoxin-like_sf"/>
</dbReference>
<dbReference type="PANTHER" id="PTHR46509">
    <property type="entry name" value="PHOSPHOADENOSINE PHOSPHOSULFATE REDUCTASE"/>
    <property type="match status" value="1"/>
</dbReference>
<evidence type="ECO:0000313" key="11">
    <source>
        <dbReference type="Proteomes" id="UP000285624"/>
    </source>
</evidence>
<dbReference type="Proteomes" id="UP000785171">
    <property type="component" value="Unassembled WGS sequence"/>
</dbReference>
<dbReference type="Pfam" id="PF00462">
    <property type="entry name" value="Glutaredoxin"/>
    <property type="match status" value="1"/>
</dbReference>
<dbReference type="Proteomes" id="UP000285883">
    <property type="component" value="Unassembled WGS sequence"/>
</dbReference>
<dbReference type="SUPFAM" id="SSF52833">
    <property type="entry name" value="Thioredoxin-like"/>
    <property type="match status" value="1"/>
</dbReference>
<dbReference type="InterPro" id="IPR014025">
    <property type="entry name" value="Glutaredoxin_subgr"/>
</dbReference>
<dbReference type="PANTHER" id="PTHR46509:SF1">
    <property type="entry name" value="PHOSPHOADENOSINE PHOSPHOSULFATE REDUCTASE"/>
    <property type="match status" value="1"/>
</dbReference>
<dbReference type="GO" id="GO:0005737">
    <property type="term" value="C:cytoplasm"/>
    <property type="evidence" value="ECO:0007669"/>
    <property type="project" value="TreeGrafter"/>
</dbReference>
<dbReference type="EMBL" id="MAYM02001071">
    <property type="protein sequence ID" value="RLN27060.1"/>
    <property type="molecule type" value="Genomic_DNA"/>
</dbReference>
<keyword evidence="2" id="KW-0560">Oxidoreductase</keyword>
<evidence type="ECO:0000256" key="4">
    <source>
        <dbReference type="SAM" id="MobiDB-lite"/>
    </source>
</evidence>
<dbReference type="InterPro" id="IPR002500">
    <property type="entry name" value="PAPS_reduct_dom"/>
</dbReference>
<comment type="caution">
    <text evidence="10">The sequence shown here is derived from an EMBL/GenBank/DDBJ whole genome shotgun (WGS) entry which is preliminary data.</text>
</comment>
<gene>
    <name evidence="9" type="ORF">BBI17_002511</name>
    <name evidence="10" type="ORF">BBO99_00004742</name>
    <name evidence="7" type="ORF">JM16_001834</name>
    <name evidence="8" type="ORF">JM18_002259</name>
</gene>
<organism evidence="10 11">
    <name type="scientific">Phytophthora kernoviae</name>
    <dbReference type="NCBI Taxonomy" id="325452"/>
    <lineage>
        <taxon>Eukaryota</taxon>
        <taxon>Sar</taxon>
        <taxon>Stramenopiles</taxon>
        <taxon>Oomycota</taxon>
        <taxon>Peronosporomycetes</taxon>
        <taxon>Peronosporales</taxon>
        <taxon>Peronosporaceae</taxon>
        <taxon>Phytophthora</taxon>
    </lineage>
</organism>
<dbReference type="PROSITE" id="PS51354">
    <property type="entry name" value="GLUTAREDOXIN_2"/>
    <property type="match status" value="1"/>
</dbReference>
<dbReference type="InterPro" id="IPR014729">
    <property type="entry name" value="Rossmann-like_a/b/a_fold"/>
</dbReference>
<dbReference type="Gene3D" id="3.40.50.620">
    <property type="entry name" value="HUPs"/>
    <property type="match status" value="1"/>
</dbReference>
<evidence type="ECO:0000313" key="9">
    <source>
        <dbReference type="EMBL" id="RLN27060.1"/>
    </source>
</evidence>